<sequence>MKGTAAGRDKKGLIMFRIQRALPDSREGACETVWFNGAHPGVQIQYKLTDGPLNRAEFAQTSDDHTPVPDYSL</sequence>
<proteinExistence type="predicted"/>
<dbReference type="AlphaFoldDB" id="A0AAV7ST24"/>
<keyword evidence="2" id="KW-1185">Reference proteome</keyword>
<accession>A0AAV7ST24</accession>
<protein>
    <submittedName>
        <fullName evidence="1">Uncharacterized protein</fullName>
    </submittedName>
</protein>
<name>A0AAV7ST24_PLEWA</name>
<organism evidence="1 2">
    <name type="scientific">Pleurodeles waltl</name>
    <name type="common">Iberian ribbed newt</name>
    <dbReference type="NCBI Taxonomy" id="8319"/>
    <lineage>
        <taxon>Eukaryota</taxon>
        <taxon>Metazoa</taxon>
        <taxon>Chordata</taxon>
        <taxon>Craniata</taxon>
        <taxon>Vertebrata</taxon>
        <taxon>Euteleostomi</taxon>
        <taxon>Amphibia</taxon>
        <taxon>Batrachia</taxon>
        <taxon>Caudata</taxon>
        <taxon>Salamandroidea</taxon>
        <taxon>Salamandridae</taxon>
        <taxon>Pleurodelinae</taxon>
        <taxon>Pleurodeles</taxon>
    </lineage>
</organism>
<gene>
    <name evidence="1" type="ORF">NDU88_007517</name>
</gene>
<dbReference type="EMBL" id="JANPWB010000008">
    <property type="protein sequence ID" value="KAJ1167124.1"/>
    <property type="molecule type" value="Genomic_DNA"/>
</dbReference>
<reference evidence="1" key="1">
    <citation type="journal article" date="2022" name="bioRxiv">
        <title>Sequencing and chromosome-scale assembly of the giantPleurodeles waltlgenome.</title>
        <authorList>
            <person name="Brown T."/>
            <person name="Elewa A."/>
            <person name="Iarovenko S."/>
            <person name="Subramanian E."/>
            <person name="Araus A.J."/>
            <person name="Petzold A."/>
            <person name="Susuki M."/>
            <person name="Suzuki K.-i.T."/>
            <person name="Hayashi T."/>
            <person name="Toyoda A."/>
            <person name="Oliveira C."/>
            <person name="Osipova E."/>
            <person name="Leigh N.D."/>
            <person name="Simon A."/>
            <person name="Yun M.H."/>
        </authorList>
    </citation>
    <scope>NUCLEOTIDE SEQUENCE</scope>
    <source>
        <strain evidence="1">20211129_DDA</strain>
        <tissue evidence="1">Liver</tissue>
    </source>
</reference>
<dbReference type="Proteomes" id="UP001066276">
    <property type="component" value="Chromosome 4_2"/>
</dbReference>
<comment type="caution">
    <text evidence="1">The sequence shown here is derived from an EMBL/GenBank/DDBJ whole genome shotgun (WGS) entry which is preliminary data.</text>
</comment>
<evidence type="ECO:0000313" key="1">
    <source>
        <dbReference type="EMBL" id="KAJ1167124.1"/>
    </source>
</evidence>
<evidence type="ECO:0000313" key="2">
    <source>
        <dbReference type="Proteomes" id="UP001066276"/>
    </source>
</evidence>